<dbReference type="InterPro" id="IPR046575">
    <property type="entry name" value="DUF6635"/>
</dbReference>
<evidence type="ECO:0000313" key="2">
    <source>
        <dbReference type="EMBL" id="MFC3231321.1"/>
    </source>
</evidence>
<proteinExistence type="predicted"/>
<evidence type="ECO:0000313" key="3">
    <source>
        <dbReference type="Proteomes" id="UP001595528"/>
    </source>
</evidence>
<keyword evidence="3" id="KW-1185">Reference proteome</keyword>
<organism evidence="2 3">
    <name type="scientific">Marinibaculum pumilum</name>
    <dbReference type="NCBI Taxonomy" id="1766165"/>
    <lineage>
        <taxon>Bacteria</taxon>
        <taxon>Pseudomonadati</taxon>
        <taxon>Pseudomonadota</taxon>
        <taxon>Alphaproteobacteria</taxon>
        <taxon>Rhodospirillales</taxon>
        <taxon>Rhodospirillaceae</taxon>
        <taxon>Marinibaculum</taxon>
    </lineage>
</organism>
<reference evidence="3" key="1">
    <citation type="journal article" date="2019" name="Int. J. Syst. Evol. Microbiol.">
        <title>The Global Catalogue of Microorganisms (GCM) 10K type strain sequencing project: providing services to taxonomists for standard genome sequencing and annotation.</title>
        <authorList>
            <consortium name="The Broad Institute Genomics Platform"/>
            <consortium name="The Broad Institute Genome Sequencing Center for Infectious Disease"/>
            <person name="Wu L."/>
            <person name="Ma J."/>
        </authorList>
    </citation>
    <scope>NUCLEOTIDE SEQUENCE [LARGE SCALE GENOMIC DNA]</scope>
    <source>
        <strain evidence="3">KCTC 42964</strain>
    </source>
</reference>
<sequence length="332" mass="35254">MTAPSPSDTDPAAPLPPADLALDLAAAALERYLDGCAERVPAFARRRLGLVGSLMLHRHAAGWDVVKAPINILLGILNLVCDLLGRLAARAGLRRLGAWLCARHWVLPTAVMQRLDQLLRVELLRWPLHEDGRPTGSDGLTEALLADPRLAGGNRSLPAPQPHVEPEAAARVNRLIAHYLADRTAVAEITVALISTAVSWWLFGAAAPGALGMAGPLADVLALQEAVQGFPLGSGAGQVWYGLFGVETPWWVTAATAAWLTALFAVAAAFAGIVADPVESLTGGHRRRLRKLVAAHRLALGGAEPRMSTRARYLARLFDLLDLAQAAARGMT</sequence>
<evidence type="ECO:0000256" key="1">
    <source>
        <dbReference type="SAM" id="Phobius"/>
    </source>
</evidence>
<keyword evidence="1" id="KW-0472">Membrane</keyword>
<keyword evidence="1" id="KW-0812">Transmembrane</keyword>
<dbReference type="Proteomes" id="UP001595528">
    <property type="component" value="Unassembled WGS sequence"/>
</dbReference>
<gene>
    <name evidence="2" type="ORF">ACFOGJ_28995</name>
</gene>
<dbReference type="Pfam" id="PF20340">
    <property type="entry name" value="DUF6635"/>
    <property type="match status" value="2"/>
</dbReference>
<accession>A0ABV7LA74</accession>
<keyword evidence="1" id="KW-1133">Transmembrane helix</keyword>
<feature type="transmembrane region" description="Helical" evidence="1">
    <location>
        <begin position="250"/>
        <end position="278"/>
    </location>
</feature>
<comment type="caution">
    <text evidence="2">The sequence shown here is derived from an EMBL/GenBank/DDBJ whole genome shotgun (WGS) entry which is preliminary data.</text>
</comment>
<name>A0ABV7LA74_9PROT</name>
<dbReference type="RefSeq" id="WP_379906793.1">
    <property type="nucleotide sequence ID" value="NZ_JBHRTR010000054.1"/>
</dbReference>
<feature type="transmembrane region" description="Helical" evidence="1">
    <location>
        <begin position="184"/>
        <end position="203"/>
    </location>
</feature>
<protein>
    <submittedName>
        <fullName evidence="2">DUF6635 family protein</fullName>
    </submittedName>
</protein>
<dbReference type="EMBL" id="JBHRTR010000054">
    <property type="protein sequence ID" value="MFC3231321.1"/>
    <property type="molecule type" value="Genomic_DNA"/>
</dbReference>